<dbReference type="AlphaFoldDB" id="A0A9Q1HL48"/>
<dbReference type="OrthoDB" id="71166at2759"/>
<dbReference type="EMBL" id="JAIZAY010000001">
    <property type="protein sequence ID" value="KAJ8049213.1"/>
    <property type="molecule type" value="Genomic_DNA"/>
</dbReference>
<feature type="compositionally biased region" description="Basic and acidic residues" evidence="1">
    <location>
        <begin position="334"/>
        <end position="346"/>
    </location>
</feature>
<evidence type="ECO:0000256" key="1">
    <source>
        <dbReference type="SAM" id="MobiDB-lite"/>
    </source>
</evidence>
<organism evidence="2 3">
    <name type="scientific">Holothuria leucospilota</name>
    <name type="common">Black long sea cucumber</name>
    <name type="synonym">Mertensiothuria leucospilota</name>
    <dbReference type="NCBI Taxonomy" id="206669"/>
    <lineage>
        <taxon>Eukaryota</taxon>
        <taxon>Metazoa</taxon>
        <taxon>Echinodermata</taxon>
        <taxon>Eleutherozoa</taxon>
        <taxon>Echinozoa</taxon>
        <taxon>Holothuroidea</taxon>
        <taxon>Aspidochirotacea</taxon>
        <taxon>Aspidochirotida</taxon>
        <taxon>Holothuriidae</taxon>
        <taxon>Holothuria</taxon>
    </lineage>
</organism>
<proteinExistence type="predicted"/>
<reference evidence="2" key="1">
    <citation type="submission" date="2021-10" db="EMBL/GenBank/DDBJ databases">
        <title>Tropical sea cucumber genome reveals ecological adaptation and Cuvierian tubules defense mechanism.</title>
        <authorList>
            <person name="Chen T."/>
        </authorList>
    </citation>
    <scope>NUCLEOTIDE SEQUENCE</scope>
    <source>
        <strain evidence="2">Nanhai2018</strain>
        <tissue evidence="2">Muscle</tissue>
    </source>
</reference>
<protein>
    <submittedName>
        <fullName evidence="2">Uncharacterized protein</fullName>
    </submittedName>
</protein>
<sequence length="428" mass="48792">MVVKKLVDEDERDTPFKNNLPGENWFNQFRLRHPELSERTGEALGKERAILSVKKIEDWFLQYKKNMTEEEEEGKAVMEDPSRIFNADESGFPLSGKTEKVLAPRGTKNVYQLSNSDRRQITVLACMNASGFYLEPMLIFPNERFRYDPLAGAPEKWFIGRSHNGWINSQVFYESLKSTWYNEVRAWKAQHVGQTLTKLNFASVFAKAWSLSTSEANAINGFKAAGLYPFNPEGFDRRKLDICTIFRSKDNSQPTAATAVPPTVEATAMSAAIQTANALKGLESTISEEKLWVFRRRFAEGYDIETDDLYNSWKKMKLAATSEVQAQPGEDNDESRPPEPTPEPKDPQTSATTKKTQDIFEKHLRFPEAIHTDSTAKRKSKSNQLPNAISGKKVREYMTEKQRAKLEEEKQKALRAGARKKKDGEKTR</sequence>
<evidence type="ECO:0000313" key="3">
    <source>
        <dbReference type="Proteomes" id="UP001152320"/>
    </source>
</evidence>
<feature type="compositionally biased region" description="Basic and acidic residues" evidence="1">
    <location>
        <begin position="393"/>
        <end position="412"/>
    </location>
</feature>
<accession>A0A9Q1HL48</accession>
<evidence type="ECO:0000313" key="2">
    <source>
        <dbReference type="EMBL" id="KAJ8049213.1"/>
    </source>
</evidence>
<feature type="compositionally biased region" description="Basic and acidic residues" evidence="1">
    <location>
        <begin position="355"/>
        <end position="376"/>
    </location>
</feature>
<feature type="region of interest" description="Disordered" evidence="1">
    <location>
        <begin position="320"/>
        <end position="428"/>
    </location>
</feature>
<comment type="caution">
    <text evidence="2">The sequence shown here is derived from an EMBL/GenBank/DDBJ whole genome shotgun (WGS) entry which is preliminary data.</text>
</comment>
<keyword evidence="3" id="KW-1185">Reference proteome</keyword>
<gene>
    <name evidence="2" type="ORF">HOLleu_01845</name>
</gene>
<dbReference type="Proteomes" id="UP001152320">
    <property type="component" value="Chromosome 1"/>
</dbReference>
<name>A0A9Q1HL48_HOLLE</name>